<proteinExistence type="predicted"/>
<name>A0AAV1FDX7_XYRNO</name>
<keyword evidence="2" id="KW-1185">Reference proteome</keyword>
<dbReference type="Proteomes" id="UP001178508">
    <property type="component" value="Chromosome 6"/>
</dbReference>
<protein>
    <submittedName>
        <fullName evidence="1">Uncharacterized protein</fullName>
    </submittedName>
</protein>
<dbReference type="AlphaFoldDB" id="A0AAV1FDX7"/>
<accession>A0AAV1FDX7</accession>
<sequence length="67" mass="7704">MLLEARETTSSRPSDDGGFFFDLAWSSVRNGKLSSVTKARQINQIMRKTKSRYWTMRKPGLCFITSL</sequence>
<gene>
    <name evidence="1" type="ORF">XNOV1_A017532</name>
</gene>
<evidence type="ECO:0000313" key="1">
    <source>
        <dbReference type="EMBL" id="CAJ1059130.1"/>
    </source>
</evidence>
<dbReference type="EMBL" id="OY660869">
    <property type="protein sequence ID" value="CAJ1059130.1"/>
    <property type="molecule type" value="Genomic_DNA"/>
</dbReference>
<evidence type="ECO:0000313" key="2">
    <source>
        <dbReference type="Proteomes" id="UP001178508"/>
    </source>
</evidence>
<organism evidence="1 2">
    <name type="scientific">Xyrichtys novacula</name>
    <name type="common">Pearly razorfish</name>
    <name type="synonym">Hemipteronotus novacula</name>
    <dbReference type="NCBI Taxonomy" id="13765"/>
    <lineage>
        <taxon>Eukaryota</taxon>
        <taxon>Metazoa</taxon>
        <taxon>Chordata</taxon>
        <taxon>Craniata</taxon>
        <taxon>Vertebrata</taxon>
        <taxon>Euteleostomi</taxon>
        <taxon>Actinopterygii</taxon>
        <taxon>Neopterygii</taxon>
        <taxon>Teleostei</taxon>
        <taxon>Neoteleostei</taxon>
        <taxon>Acanthomorphata</taxon>
        <taxon>Eupercaria</taxon>
        <taxon>Labriformes</taxon>
        <taxon>Labridae</taxon>
        <taxon>Xyrichtys</taxon>
    </lineage>
</organism>
<reference evidence="1" key="1">
    <citation type="submission" date="2023-08" db="EMBL/GenBank/DDBJ databases">
        <authorList>
            <person name="Alioto T."/>
            <person name="Alioto T."/>
            <person name="Gomez Garrido J."/>
        </authorList>
    </citation>
    <scope>NUCLEOTIDE SEQUENCE</scope>
</reference>